<proteinExistence type="predicted"/>
<organism evidence="1 2">
    <name type="scientific">Lasiodiplodia mahajangana</name>
    <dbReference type="NCBI Taxonomy" id="1108764"/>
    <lineage>
        <taxon>Eukaryota</taxon>
        <taxon>Fungi</taxon>
        <taxon>Dikarya</taxon>
        <taxon>Ascomycota</taxon>
        <taxon>Pezizomycotina</taxon>
        <taxon>Dothideomycetes</taxon>
        <taxon>Dothideomycetes incertae sedis</taxon>
        <taxon>Botryosphaeriales</taxon>
        <taxon>Botryosphaeriaceae</taxon>
        <taxon>Lasiodiplodia</taxon>
    </lineage>
</organism>
<name>A0ACC2JEF7_9PEZI</name>
<protein>
    <submittedName>
        <fullName evidence="1">Uncharacterized protein</fullName>
    </submittedName>
</protein>
<dbReference type="EMBL" id="JAPUUL010002289">
    <property type="protein sequence ID" value="KAJ8125573.1"/>
    <property type="molecule type" value="Genomic_DNA"/>
</dbReference>
<accession>A0ACC2JEF7</accession>
<gene>
    <name evidence="1" type="ORF">O1611_g8065</name>
</gene>
<evidence type="ECO:0000313" key="2">
    <source>
        <dbReference type="Proteomes" id="UP001153332"/>
    </source>
</evidence>
<reference evidence="1" key="1">
    <citation type="submission" date="2022-12" db="EMBL/GenBank/DDBJ databases">
        <title>Genome Sequence of Lasiodiplodia mahajangana.</title>
        <authorList>
            <person name="Buettner E."/>
        </authorList>
    </citation>
    <scope>NUCLEOTIDE SEQUENCE</scope>
    <source>
        <strain evidence="1">VT137</strain>
    </source>
</reference>
<dbReference type="Proteomes" id="UP001153332">
    <property type="component" value="Unassembled WGS sequence"/>
</dbReference>
<keyword evidence="2" id="KW-1185">Reference proteome</keyword>
<sequence length="71" mass="7697">MEGVEVPKEKEKEGEESGGGLDEFLGDDDMGDEEMEDIETKPHTTHAVSSTTYLDDDVNGIHALVDQAFGV</sequence>
<comment type="caution">
    <text evidence="1">The sequence shown here is derived from an EMBL/GenBank/DDBJ whole genome shotgun (WGS) entry which is preliminary data.</text>
</comment>
<evidence type="ECO:0000313" key="1">
    <source>
        <dbReference type="EMBL" id="KAJ8125573.1"/>
    </source>
</evidence>